<feature type="domain" description="Terpene synthase N-terminal" evidence="5">
    <location>
        <begin position="56"/>
        <end position="221"/>
    </location>
</feature>
<keyword evidence="2" id="KW-0479">Metal-binding</keyword>
<dbReference type="Gene3D" id="1.50.10.130">
    <property type="entry name" value="Terpene synthase, N-terminal domain"/>
    <property type="match status" value="1"/>
</dbReference>
<comment type="cofactor">
    <cofactor evidence="1">
        <name>Mg(2+)</name>
        <dbReference type="ChEBI" id="CHEBI:18420"/>
    </cofactor>
</comment>
<feature type="domain" description="Terpene synthase metal-binding" evidence="6">
    <location>
        <begin position="289"/>
        <end position="526"/>
    </location>
</feature>
<dbReference type="GO" id="GO:0000287">
    <property type="term" value="F:magnesium ion binding"/>
    <property type="evidence" value="ECO:0007669"/>
    <property type="project" value="InterPro"/>
</dbReference>
<keyword evidence="3" id="KW-0460">Magnesium</keyword>
<dbReference type="InterPro" id="IPR036965">
    <property type="entry name" value="Terpene_synth_N_sf"/>
</dbReference>
<dbReference type="OrthoDB" id="1936865at2759"/>
<dbReference type="PANTHER" id="PTHR31225:SF244">
    <property type="entry name" value="1,8-CINEOLE SYNTHASE 1, CHLOROPLASTIC-RELATED"/>
    <property type="match status" value="1"/>
</dbReference>
<accession>A0A6J1E012</accession>
<keyword evidence="4" id="KW-0456">Lyase</keyword>
<gene>
    <name evidence="8" type="primary">LOC111025107</name>
</gene>
<organism evidence="7 8">
    <name type="scientific">Momordica charantia</name>
    <name type="common">Bitter gourd</name>
    <name type="synonym">Balsam pear</name>
    <dbReference type="NCBI Taxonomy" id="3673"/>
    <lineage>
        <taxon>Eukaryota</taxon>
        <taxon>Viridiplantae</taxon>
        <taxon>Streptophyta</taxon>
        <taxon>Embryophyta</taxon>
        <taxon>Tracheophyta</taxon>
        <taxon>Spermatophyta</taxon>
        <taxon>Magnoliopsida</taxon>
        <taxon>eudicotyledons</taxon>
        <taxon>Gunneridae</taxon>
        <taxon>Pentapetalae</taxon>
        <taxon>rosids</taxon>
        <taxon>fabids</taxon>
        <taxon>Cucurbitales</taxon>
        <taxon>Cucurbitaceae</taxon>
        <taxon>Momordiceae</taxon>
        <taxon>Momordica</taxon>
    </lineage>
</organism>
<dbReference type="FunFam" id="1.50.10.130:FF:000001">
    <property type="entry name" value="Isoprene synthase, chloroplastic"/>
    <property type="match status" value="1"/>
</dbReference>
<reference evidence="8" key="1">
    <citation type="submission" date="2025-08" db="UniProtKB">
        <authorList>
            <consortium name="RefSeq"/>
        </authorList>
    </citation>
    <scope>IDENTIFICATION</scope>
    <source>
        <strain evidence="8">OHB3-1</strain>
    </source>
</reference>
<dbReference type="RefSeq" id="XP_022158649.1">
    <property type="nucleotide sequence ID" value="XM_022302957.1"/>
</dbReference>
<proteinExistence type="predicted"/>
<dbReference type="InterPro" id="IPR034741">
    <property type="entry name" value="Terpene_cyclase-like_1_C"/>
</dbReference>
<dbReference type="SUPFAM" id="SSF48239">
    <property type="entry name" value="Terpenoid cyclases/Protein prenyltransferases"/>
    <property type="match status" value="1"/>
</dbReference>
<dbReference type="GeneID" id="111025107"/>
<dbReference type="FunFam" id="1.10.600.10:FF:000007">
    <property type="entry name" value="Isoprene synthase, chloroplastic"/>
    <property type="match status" value="1"/>
</dbReference>
<evidence type="ECO:0000256" key="4">
    <source>
        <dbReference type="ARBA" id="ARBA00023239"/>
    </source>
</evidence>
<evidence type="ECO:0000256" key="2">
    <source>
        <dbReference type="ARBA" id="ARBA00022723"/>
    </source>
</evidence>
<keyword evidence="7" id="KW-1185">Reference proteome</keyword>
<evidence type="ECO:0000259" key="5">
    <source>
        <dbReference type="Pfam" id="PF01397"/>
    </source>
</evidence>
<dbReference type="InterPro" id="IPR008930">
    <property type="entry name" value="Terpenoid_cyclase/PrenylTrfase"/>
</dbReference>
<dbReference type="KEGG" id="mcha:111025107"/>
<dbReference type="CDD" id="cd00684">
    <property type="entry name" value="Terpene_cyclase_plant_C1"/>
    <property type="match status" value="1"/>
</dbReference>
<dbReference type="SFLD" id="SFLDS00005">
    <property type="entry name" value="Isoprenoid_Synthase_Type_I"/>
    <property type="match status" value="1"/>
</dbReference>
<dbReference type="GO" id="GO:0010333">
    <property type="term" value="F:terpene synthase activity"/>
    <property type="evidence" value="ECO:0007669"/>
    <property type="project" value="InterPro"/>
</dbReference>
<dbReference type="InterPro" id="IPR001906">
    <property type="entry name" value="Terpene_synth_N"/>
</dbReference>
<dbReference type="Pfam" id="PF03936">
    <property type="entry name" value="Terpene_synth_C"/>
    <property type="match status" value="1"/>
</dbReference>
<dbReference type="SUPFAM" id="SSF48576">
    <property type="entry name" value="Terpenoid synthases"/>
    <property type="match status" value="1"/>
</dbReference>
<dbReference type="InterPro" id="IPR050148">
    <property type="entry name" value="Terpene_synthase-like"/>
</dbReference>
<dbReference type="PANTHER" id="PTHR31225">
    <property type="entry name" value="OS04G0344100 PROTEIN-RELATED"/>
    <property type="match status" value="1"/>
</dbReference>
<dbReference type="GO" id="GO:0016102">
    <property type="term" value="P:diterpenoid biosynthetic process"/>
    <property type="evidence" value="ECO:0007669"/>
    <property type="project" value="InterPro"/>
</dbReference>
<dbReference type="InterPro" id="IPR044814">
    <property type="entry name" value="Terpene_cyclase_plant_C1"/>
</dbReference>
<dbReference type="AlphaFoldDB" id="A0A6J1E012"/>
<protein>
    <submittedName>
        <fullName evidence="8">Terpene synthase 10-like</fullName>
    </submittedName>
</protein>
<dbReference type="InterPro" id="IPR005630">
    <property type="entry name" value="Terpene_synthase_metal-bd"/>
</dbReference>
<evidence type="ECO:0000259" key="6">
    <source>
        <dbReference type="Pfam" id="PF03936"/>
    </source>
</evidence>
<evidence type="ECO:0000313" key="7">
    <source>
        <dbReference type="Proteomes" id="UP000504603"/>
    </source>
</evidence>
<dbReference type="Proteomes" id="UP000504603">
    <property type="component" value="Unplaced"/>
</dbReference>
<evidence type="ECO:0000256" key="1">
    <source>
        <dbReference type="ARBA" id="ARBA00001946"/>
    </source>
</evidence>
<evidence type="ECO:0000256" key="3">
    <source>
        <dbReference type="ARBA" id="ARBA00022842"/>
    </source>
</evidence>
<dbReference type="Gene3D" id="1.10.600.10">
    <property type="entry name" value="Farnesyl Diphosphate Synthase"/>
    <property type="match status" value="1"/>
</dbReference>
<dbReference type="SFLD" id="SFLDG01014">
    <property type="entry name" value="Terpene_Cyclase_Like_1_N-term"/>
    <property type="match status" value="1"/>
</dbReference>
<sequence>MPLPCVHSIFLSTTVAGKFPHHHALPLRNSVGMSVKASRNTEDVIVRQSAKYHPPIWNDQFIQSLHNEFRGETYGGRFNQLKEQVRTLLKERNDSLEQLELIDTLQRLGISYHFESDIKDILKRIYNKSYEDVGTMNNLYATSLIFRLLRQHGFNISEEVFNVFKDDTGNFKTCFHNDTNGMLSLYEASFLSIKGENVLDEAKHFTVNFLNEYMKSSEDELEVDIVRRALKIPIHWRIPRLEARWSIDMYEKKGNINPILIEIAKLDFNMLQSIYQQDLKYASSWWTSTKLGEKLSFARDQLMENFFWTIGMGCEPKLEYFRRMGTEVIALITIIDDVYDVYGTLDELKLFTNTIDRWDIASMNQLPEYMKECFFAIDNLVNEIASEALTDHGVNVIHYLKKTWVDLCKSYLLEANWYHSGYKPTLQEYMNNAWISVAGPIMLLHSYVFITPLIANEDLESLIEYADIIRWSSTIMRLANDLLTPLDEQKVGDVPKSVQCCMNEMGVSENRARESIRELIDELWKKLNEVEDENIALPPTFIETTKNLARMAQFMYQYGDGRTIDQKQNKTPLGVSSR</sequence>
<dbReference type="SFLD" id="SFLDG01019">
    <property type="entry name" value="Terpene_Cyclase_Like_1_C_Termi"/>
    <property type="match status" value="1"/>
</dbReference>
<dbReference type="InterPro" id="IPR008949">
    <property type="entry name" value="Isoprenoid_synthase_dom_sf"/>
</dbReference>
<name>A0A6J1E012_MOMCH</name>
<dbReference type="Pfam" id="PF01397">
    <property type="entry name" value="Terpene_synth"/>
    <property type="match status" value="1"/>
</dbReference>
<evidence type="ECO:0000313" key="8">
    <source>
        <dbReference type="RefSeq" id="XP_022158649.1"/>
    </source>
</evidence>